<gene>
    <name evidence="1" type="ORF">LCGC14_1196590</name>
</gene>
<sequence>MPETTPMGQTFYPQEADESFPGGCKCWDRSGDCDWCWIYYNGVETYDCPCHAGRLPGNCVRCVQGRMPRIMKTFMNLLRDLVFALERIARALEEANALSMRG</sequence>
<proteinExistence type="predicted"/>
<comment type="caution">
    <text evidence="1">The sequence shown here is derived from an EMBL/GenBank/DDBJ whole genome shotgun (WGS) entry which is preliminary data.</text>
</comment>
<accession>A0A0F9M5I0</accession>
<name>A0A0F9M5I0_9ZZZZ</name>
<reference evidence="1" key="1">
    <citation type="journal article" date="2015" name="Nature">
        <title>Complex archaea that bridge the gap between prokaryotes and eukaryotes.</title>
        <authorList>
            <person name="Spang A."/>
            <person name="Saw J.H."/>
            <person name="Jorgensen S.L."/>
            <person name="Zaremba-Niedzwiedzka K."/>
            <person name="Martijn J."/>
            <person name="Lind A.E."/>
            <person name="van Eijk R."/>
            <person name="Schleper C."/>
            <person name="Guy L."/>
            <person name="Ettema T.J."/>
        </authorList>
    </citation>
    <scope>NUCLEOTIDE SEQUENCE</scope>
</reference>
<protein>
    <submittedName>
        <fullName evidence="1">Uncharacterized protein</fullName>
    </submittedName>
</protein>
<dbReference type="EMBL" id="LAZR01006116">
    <property type="protein sequence ID" value="KKM94616.1"/>
    <property type="molecule type" value="Genomic_DNA"/>
</dbReference>
<organism evidence="1">
    <name type="scientific">marine sediment metagenome</name>
    <dbReference type="NCBI Taxonomy" id="412755"/>
    <lineage>
        <taxon>unclassified sequences</taxon>
        <taxon>metagenomes</taxon>
        <taxon>ecological metagenomes</taxon>
    </lineage>
</organism>
<evidence type="ECO:0000313" key="1">
    <source>
        <dbReference type="EMBL" id="KKM94616.1"/>
    </source>
</evidence>
<dbReference type="AlphaFoldDB" id="A0A0F9M5I0"/>